<protein>
    <submittedName>
        <fullName evidence="3">CinA family protein</fullName>
    </submittedName>
</protein>
<accession>A0A3D8IJ74</accession>
<dbReference type="InterPro" id="IPR008136">
    <property type="entry name" value="CinA_C"/>
</dbReference>
<dbReference type="NCBIfam" id="TIGR00199">
    <property type="entry name" value="PncC_domain"/>
    <property type="match status" value="1"/>
</dbReference>
<comment type="caution">
    <text evidence="3">The sequence shown here is derived from an EMBL/GenBank/DDBJ whole genome shotgun (WGS) entry which is preliminary data.</text>
</comment>
<dbReference type="EMBL" id="NXLQ01000014">
    <property type="protein sequence ID" value="RDU65269.1"/>
    <property type="molecule type" value="Genomic_DNA"/>
</dbReference>
<dbReference type="Pfam" id="PF02464">
    <property type="entry name" value="CinA"/>
    <property type="match status" value="1"/>
</dbReference>
<reference evidence="3 4" key="1">
    <citation type="submission" date="2018-04" db="EMBL/GenBank/DDBJ databases">
        <title>Novel Campyloabacter and Helicobacter Species and Strains.</title>
        <authorList>
            <person name="Mannion A.J."/>
            <person name="Shen Z."/>
            <person name="Fox J.G."/>
        </authorList>
    </citation>
    <scope>NUCLEOTIDE SEQUENCE [LARGE SCALE GENOMIC DNA]</scope>
    <source>
        <strain evidence="3 4">MIT 17-337</strain>
    </source>
</reference>
<dbReference type="InterPro" id="IPR036653">
    <property type="entry name" value="CinA-like_C"/>
</dbReference>
<dbReference type="Proteomes" id="UP000256379">
    <property type="component" value="Unassembled WGS sequence"/>
</dbReference>
<keyword evidence="4" id="KW-1185">Reference proteome</keyword>
<dbReference type="Gene3D" id="3.90.950.20">
    <property type="entry name" value="CinA-like"/>
    <property type="match status" value="1"/>
</dbReference>
<evidence type="ECO:0000313" key="3">
    <source>
        <dbReference type="EMBL" id="RDU65269.1"/>
    </source>
</evidence>
<sequence>MMHNNTKIVRILMKKQKKEITSTQEEQTTIPIHKNIMQNNKISATKKDSNKQQQRKKQSTTVKKTIKKKDNIQIQFNQDNRQTEEIQEKYFEILGFEQSSAMQIVQSYATDYDVILSLATSDKHSDLKESLCMQEYGIIAKGTQCNINMFFDNIVSLFGDRLLQGNLIEFLIQKLTQKSLNICVAESCTGGILSSMLTSANGASQVYKGGITTYSIESKMNVLGVKNSLLQEFSVYSEECVKAMARGAINLFGADIAIATSGLATEDTSKNNFLKLPAGVVFICILIQGNMPYVISQNYLHTQNSLALNLAKNAEQQSRLHTIHDTPSSRTIVQYNASIESLRILLGLL</sequence>
<feature type="domain" description="CinA C-terminal" evidence="2">
    <location>
        <begin position="167"/>
        <end position="293"/>
    </location>
</feature>
<name>A0A3D8IJ74_9HELI</name>
<organism evidence="3 4">
    <name type="scientific">Helicobacter didelphidarum</name>
    <dbReference type="NCBI Taxonomy" id="2040648"/>
    <lineage>
        <taxon>Bacteria</taxon>
        <taxon>Pseudomonadati</taxon>
        <taxon>Campylobacterota</taxon>
        <taxon>Epsilonproteobacteria</taxon>
        <taxon>Campylobacterales</taxon>
        <taxon>Helicobacteraceae</taxon>
        <taxon>Helicobacter</taxon>
    </lineage>
</organism>
<evidence type="ECO:0000313" key="4">
    <source>
        <dbReference type="Proteomes" id="UP000256379"/>
    </source>
</evidence>
<evidence type="ECO:0000259" key="2">
    <source>
        <dbReference type="Pfam" id="PF02464"/>
    </source>
</evidence>
<feature type="region of interest" description="Disordered" evidence="1">
    <location>
        <begin position="34"/>
        <end position="64"/>
    </location>
</feature>
<dbReference type="SUPFAM" id="SSF142433">
    <property type="entry name" value="CinA-like"/>
    <property type="match status" value="1"/>
</dbReference>
<proteinExistence type="predicted"/>
<evidence type="ECO:0000256" key="1">
    <source>
        <dbReference type="SAM" id="MobiDB-lite"/>
    </source>
</evidence>
<gene>
    <name evidence="3" type="ORF">CQA53_06755</name>
</gene>
<dbReference type="AlphaFoldDB" id="A0A3D8IJ74"/>
<dbReference type="OrthoDB" id="9801454at2"/>